<dbReference type="SMART" id="SM00342">
    <property type="entry name" value="HTH_ARAC"/>
    <property type="match status" value="1"/>
</dbReference>
<dbReference type="Proteomes" id="UP001409585">
    <property type="component" value="Unassembled WGS sequence"/>
</dbReference>
<dbReference type="SUPFAM" id="SSF46689">
    <property type="entry name" value="Homeodomain-like"/>
    <property type="match status" value="2"/>
</dbReference>
<dbReference type="Gene3D" id="1.10.10.60">
    <property type="entry name" value="Homeodomain-like"/>
    <property type="match status" value="2"/>
</dbReference>
<dbReference type="PROSITE" id="PS01124">
    <property type="entry name" value="HTH_ARAC_FAMILY_2"/>
    <property type="match status" value="1"/>
</dbReference>
<dbReference type="GO" id="GO:0043565">
    <property type="term" value="F:sequence-specific DNA binding"/>
    <property type="evidence" value="ECO:0007669"/>
    <property type="project" value="InterPro"/>
</dbReference>
<name>A0AAV3U308_9ALTE</name>
<keyword evidence="1" id="KW-0805">Transcription regulation</keyword>
<accession>A0AAV3U308</accession>
<evidence type="ECO:0000256" key="2">
    <source>
        <dbReference type="ARBA" id="ARBA00023125"/>
    </source>
</evidence>
<reference evidence="6" key="1">
    <citation type="journal article" date="2019" name="Int. J. Syst. Evol. Microbiol.">
        <title>The Global Catalogue of Microorganisms (GCM) 10K type strain sequencing project: providing services to taxonomists for standard genome sequencing and annotation.</title>
        <authorList>
            <consortium name="The Broad Institute Genomics Platform"/>
            <consortium name="The Broad Institute Genome Sequencing Center for Infectious Disease"/>
            <person name="Wu L."/>
            <person name="Ma J."/>
        </authorList>
    </citation>
    <scope>NUCLEOTIDE SEQUENCE [LARGE SCALE GENOMIC DNA]</scope>
    <source>
        <strain evidence="6">JCM 19134</strain>
    </source>
</reference>
<dbReference type="AlphaFoldDB" id="A0AAV3U308"/>
<keyword evidence="2" id="KW-0238">DNA-binding</keyword>
<dbReference type="PANTHER" id="PTHR43280">
    <property type="entry name" value="ARAC-FAMILY TRANSCRIPTIONAL REGULATOR"/>
    <property type="match status" value="1"/>
</dbReference>
<evidence type="ECO:0000259" key="4">
    <source>
        <dbReference type="PROSITE" id="PS01124"/>
    </source>
</evidence>
<keyword evidence="6" id="KW-1185">Reference proteome</keyword>
<dbReference type="PANTHER" id="PTHR43280:SF2">
    <property type="entry name" value="HTH-TYPE TRANSCRIPTIONAL REGULATOR EXSA"/>
    <property type="match status" value="1"/>
</dbReference>
<organism evidence="5 6">
    <name type="scientific">Halioxenophilus aromaticivorans</name>
    <dbReference type="NCBI Taxonomy" id="1306992"/>
    <lineage>
        <taxon>Bacteria</taxon>
        <taxon>Pseudomonadati</taxon>
        <taxon>Pseudomonadota</taxon>
        <taxon>Gammaproteobacteria</taxon>
        <taxon>Alteromonadales</taxon>
        <taxon>Alteromonadaceae</taxon>
        <taxon>Halioxenophilus</taxon>
    </lineage>
</organism>
<dbReference type="RefSeq" id="WP_345421693.1">
    <property type="nucleotide sequence ID" value="NZ_AP031496.1"/>
</dbReference>
<evidence type="ECO:0000256" key="1">
    <source>
        <dbReference type="ARBA" id="ARBA00023015"/>
    </source>
</evidence>
<protein>
    <recommendedName>
        <fullName evidence="4">HTH araC/xylS-type domain-containing protein</fullName>
    </recommendedName>
</protein>
<proteinExistence type="predicted"/>
<dbReference type="InterPro" id="IPR009057">
    <property type="entry name" value="Homeodomain-like_sf"/>
</dbReference>
<dbReference type="GO" id="GO:0003700">
    <property type="term" value="F:DNA-binding transcription factor activity"/>
    <property type="evidence" value="ECO:0007669"/>
    <property type="project" value="InterPro"/>
</dbReference>
<dbReference type="InterPro" id="IPR018062">
    <property type="entry name" value="HTH_AraC-typ_CS"/>
</dbReference>
<feature type="domain" description="HTH araC/xylS-type" evidence="4">
    <location>
        <begin position="156"/>
        <end position="253"/>
    </location>
</feature>
<evidence type="ECO:0000313" key="6">
    <source>
        <dbReference type="Proteomes" id="UP001409585"/>
    </source>
</evidence>
<dbReference type="PROSITE" id="PS00041">
    <property type="entry name" value="HTH_ARAC_FAMILY_1"/>
    <property type="match status" value="1"/>
</dbReference>
<sequence length="333" mass="37567">MASFSRMYLWRNRALYLTPQLVQAKDFVAGSDQLIVCLDGHITRSFPNHPDVHCRTSLLRAGAKIPQMSVTNHWSRLAICHLNSLAQDFYATRSQMQLEVNGDYFNHQNETEIIRQLNRVFDEDLATDDTAQVLDDLIIAKHLKQTRFQRIDPRIESVKACIEDNIRENLVNADLAKSLNMSESRLVKLFRQQMGIPLTRFRIHFRVHVGLLYITLGYSVTQAALSTGFSSTAHFSRCFSDVFGVPPSSEFLHPPFLEVKLGQDTLAALQRRAQSDSMLGKYVQRYQQAHGLGTTLSPKSPIATESTLKTTLKTNPEATLKVLPKVRAQPAGA</sequence>
<gene>
    <name evidence="5" type="ORF">GCM10025791_22330</name>
</gene>
<comment type="caution">
    <text evidence="5">The sequence shown here is derived from an EMBL/GenBank/DDBJ whole genome shotgun (WGS) entry which is preliminary data.</text>
</comment>
<dbReference type="Pfam" id="PF12833">
    <property type="entry name" value="HTH_18"/>
    <property type="match status" value="1"/>
</dbReference>
<dbReference type="EMBL" id="BAABLX010000016">
    <property type="protein sequence ID" value="GAA4943158.1"/>
    <property type="molecule type" value="Genomic_DNA"/>
</dbReference>
<evidence type="ECO:0000256" key="3">
    <source>
        <dbReference type="ARBA" id="ARBA00023163"/>
    </source>
</evidence>
<dbReference type="InterPro" id="IPR018060">
    <property type="entry name" value="HTH_AraC"/>
</dbReference>
<evidence type="ECO:0000313" key="5">
    <source>
        <dbReference type="EMBL" id="GAA4943158.1"/>
    </source>
</evidence>
<keyword evidence="3" id="KW-0804">Transcription</keyword>